<proteinExistence type="predicted"/>
<keyword evidence="1" id="KW-0812">Transmembrane</keyword>
<sequence>MKITDKLIANRIQIVCRILSVVLFSFVFMLFICGAFANDFDFFDKTFRWLDNVLIVAAVALVLFVFVFVMISFKQKKRYELKTMLQIDSLEGEIAKQVSIELWNTSQEALKIEKIGFLSAQWQRKKVHGKFQEELVYFPVEAAIVSNKKPPFVLEAGALEVVTFDTEEIFSAYTIYKFFYDIAPAGRKLKIFDGDASEGCLRIRVKDKRLRLFSKKSKSLYLQVWLMLACFVAIFSALFLFGSLSK</sequence>
<evidence type="ECO:0000313" key="3">
    <source>
        <dbReference type="Proteomes" id="UP001275932"/>
    </source>
</evidence>
<gene>
    <name evidence="2" type="ORF">MOX91_00270</name>
</gene>
<accession>A0ABU4WDI2</accession>
<feature type="transmembrane region" description="Helical" evidence="1">
    <location>
        <begin position="49"/>
        <end position="73"/>
    </location>
</feature>
<keyword evidence="1" id="KW-0472">Membrane</keyword>
<feature type="transmembrane region" description="Helical" evidence="1">
    <location>
        <begin position="220"/>
        <end position="241"/>
    </location>
</feature>
<comment type="caution">
    <text evidence="2">The sequence shown here is derived from an EMBL/GenBank/DDBJ whole genome shotgun (WGS) entry which is preliminary data.</text>
</comment>
<evidence type="ECO:0000256" key="1">
    <source>
        <dbReference type="SAM" id="Phobius"/>
    </source>
</evidence>
<dbReference type="RefSeq" id="WP_370396069.1">
    <property type="nucleotide sequence ID" value="NZ_JALBUT010000001.1"/>
</dbReference>
<evidence type="ECO:0000313" key="2">
    <source>
        <dbReference type="EMBL" id="MDX8414620.1"/>
    </source>
</evidence>
<organism evidence="2 3">
    <name type="scientific">Intestinicryptomonas porci</name>
    <dbReference type="NCBI Taxonomy" id="2926320"/>
    <lineage>
        <taxon>Bacteria</taxon>
        <taxon>Pseudomonadati</taxon>
        <taxon>Verrucomicrobiota</taxon>
        <taxon>Opitutia</taxon>
        <taxon>Opitutales</taxon>
        <taxon>Intestinicryptomonaceae</taxon>
        <taxon>Intestinicryptomonas</taxon>
    </lineage>
</organism>
<keyword evidence="3" id="KW-1185">Reference proteome</keyword>
<feature type="transmembrane region" description="Helical" evidence="1">
    <location>
        <begin position="12"/>
        <end position="37"/>
    </location>
</feature>
<dbReference type="Proteomes" id="UP001275932">
    <property type="component" value="Unassembled WGS sequence"/>
</dbReference>
<protein>
    <submittedName>
        <fullName evidence="2">Uncharacterized protein</fullName>
    </submittedName>
</protein>
<reference evidence="2 3" key="1">
    <citation type="submission" date="2022-03" db="EMBL/GenBank/DDBJ databases">
        <title>Novel taxa within the pig intestine.</title>
        <authorList>
            <person name="Wylensek D."/>
            <person name="Bishof K."/>
            <person name="Afrizal A."/>
            <person name="Clavel T."/>
        </authorList>
    </citation>
    <scope>NUCLEOTIDE SEQUENCE [LARGE SCALE GENOMIC DNA]</scope>
    <source>
        <strain evidence="2 3">CLA-KB-P66</strain>
    </source>
</reference>
<keyword evidence="1" id="KW-1133">Transmembrane helix</keyword>
<name>A0ABU4WDI2_9BACT</name>
<dbReference type="EMBL" id="JALBUT010000001">
    <property type="protein sequence ID" value="MDX8414620.1"/>
    <property type="molecule type" value="Genomic_DNA"/>
</dbReference>